<dbReference type="Proteomes" id="UP001499988">
    <property type="component" value="Unassembled WGS sequence"/>
</dbReference>
<evidence type="ECO:0000313" key="2">
    <source>
        <dbReference type="Proteomes" id="UP001499988"/>
    </source>
</evidence>
<dbReference type="RefSeq" id="WP_345335387.1">
    <property type="nucleotide sequence ID" value="NZ_BAABJZ010000072.1"/>
</dbReference>
<accession>A0ABP9EVS9</accession>
<keyword evidence="2" id="KW-1185">Reference proteome</keyword>
<reference evidence="2" key="1">
    <citation type="journal article" date="2019" name="Int. J. Syst. Evol. Microbiol.">
        <title>The Global Catalogue of Microorganisms (GCM) 10K type strain sequencing project: providing services to taxonomists for standard genome sequencing and annotation.</title>
        <authorList>
            <consortium name="The Broad Institute Genomics Platform"/>
            <consortium name="The Broad Institute Genome Sequencing Center for Infectious Disease"/>
            <person name="Wu L."/>
            <person name="Ma J."/>
        </authorList>
    </citation>
    <scope>NUCLEOTIDE SEQUENCE [LARGE SCALE GENOMIC DNA]</scope>
    <source>
        <strain evidence="2">JCM 18401</strain>
    </source>
</reference>
<organism evidence="1 2">
    <name type="scientific">Ferrimonas pelagia</name>
    <dbReference type="NCBI Taxonomy" id="1177826"/>
    <lineage>
        <taxon>Bacteria</taxon>
        <taxon>Pseudomonadati</taxon>
        <taxon>Pseudomonadota</taxon>
        <taxon>Gammaproteobacteria</taxon>
        <taxon>Alteromonadales</taxon>
        <taxon>Ferrimonadaceae</taxon>
        <taxon>Ferrimonas</taxon>
    </lineage>
</organism>
<comment type="caution">
    <text evidence="1">The sequence shown here is derived from an EMBL/GenBank/DDBJ whole genome shotgun (WGS) entry which is preliminary data.</text>
</comment>
<gene>
    <name evidence="1" type="ORF">GCM10023333_21490</name>
</gene>
<name>A0ABP9EVS9_9GAMM</name>
<dbReference type="EMBL" id="BAABJZ010000072">
    <property type="protein sequence ID" value="GAA4887759.1"/>
    <property type="molecule type" value="Genomic_DNA"/>
</dbReference>
<protein>
    <submittedName>
        <fullName evidence="1">Uncharacterized protein</fullName>
    </submittedName>
</protein>
<evidence type="ECO:0000313" key="1">
    <source>
        <dbReference type="EMBL" id="GAA4887759.1"/>
    </source>
</evidence>
<proteinExistence type="predicted"/>
<sequence>MIEMVLLCLLAIPLARIVRAPLSFAWRFVVDAIERRFGEKID</sequence>